<dbReference type="InterPro" id="IPR017853">
    <property type="entry name" value="GH"/>
</dbReference>
<dbReference type="EMBL" id="BJZS01000088">
    <property type="protein sequence ID" value="GEO96511.1"/>
    <property type="molecule type" value="Genomic_DNA"/>
</dbReference>
<feature type="domain" description="Fibronectin type III-like" evidence="8">
    <location>
        <begin position="683"/>
        <end position="752"/>
    </location>
</feature>
<dbReference type="PROSITE" id="PS00775">
    <property type="entry name" value="GLYCOSYL_HYDROL_F3"/>
    <property type="match status" value="1"/>
</dbReference>
<sequence>MISPSTPPSTPSGTPVWNDPSRPVGERVDALLQELTLEEKAGQLGSYWLRPDPEEATGGAAPMESAFANDRSTFEAAIAHGLGHITRAFGSAPISAADGVEHLRTLQRQVVGTSRLGIPAIAHEECLTGFTTLGATCYPAAIAWGAAFDPELVRTMARRIGDDMKGVGVHLGLSPVLDVVRDYRWGRVEETVGEDPYLVGCLTTEYVRGLQEAGVIATLKHFAGYSTSRAGRNHAPVSIGPRELRDVVLVPFEMAVRIGRVGAVMNSYADVDGVPPAADPELLTTLLRDEWGFEGTVVSDYWAVSFLESMHHVATDPRDAGVQSLAAGMDVELPETSCFADLAAAVREGALEEALLDRAVRRVLTQKIQLGLLDEGFDPGTAGGAVDLDSEGNRRLARRMAEESVVLLKNDGVLPLTGDTARRVAVIGPSAAQPRSFLGCYSFTNHVLSRFGESGTGIEITSIVDALTEEFAGGDTTFRHALGVDFTDPDTSGIAEAVAAAEEADLAVVTVGDLAGLFGTGTSGEGCDVVDLSLPGRQAELVEAVLATGTPVVLVLVTGRPYSLGAFDDRCAAVVQAFMPGEEGGHAVAGVLSGRVNPSGRLPVGIPRHVGGQPGTYLTPTLGGYAEGVSNLDPRPLYPFGHGIGYSTFSYDALELSATQIGADGTVDAAVTVTNTSERAGQEVVQLYLSDPVAQVVRPVKMLVGFAKIALEPGQSARVVFHLHADRTAFTGRAMRRIVEPGEFVLRAGPSSEDLPLEDRFVVTGPVRDVEDVERVLTTPVDVEVADRALAADAS</sequence>
<dbReference type="AlphaFoldDB" id="A0A512IFM8"/>
<dbReference type="SUPFAM" id="SSF52279">
    <property type="entry name" value="Beta-D-glucan exohydrolase, C-terminal domain"/>
    <property type="match status" value="1"/>
</dbReference>
<keyword evidence="3" id="KW-0119">Carbohydrate metabolism</keyword>
<keyword evidence="6" id="KW-0326">Glycosidase</keyword>
<accession>A0A512IFM8</accession>
<dbReference type="InterPro" id="IPR036881">
    <property type="entry name" value="Glyco_hydro_3_C_sf"/>
</dbReference>
<dbReference type="InterPro" id="IPR013783">
    <property type="entry name" value="Ig-like_fold"/>
</dbReference>
<dbReference type="InterPro" id="IPR026891">
    <property type="entry name" value="Fn3-like"/>
</dbReference>
<evidence type="ECO:0000313" key="9">
    <source>
        <dbReference type="EMBL" id="GEO96511.1"/>
    </source>
</evidence>
<dbReference type="Pfam" id="PF00933">
    <property type="entry name" value="Glyco_hydro_3"/>
    <property type="match status" value="1"/>
</dbReference>
<evidence type="ECO:0000256" key="1">
    <source>
        <dbReference type="ARBA" id="ARBA00005336"/>
    </source>
</evidence>
<evidence type="ECO:0000256" key="7">
    <source>
        <dbReference type="SAM" id="MobiDB-lite"/>
    </source>
</evidence>
<comment type="function">
    <text evidence="4">Catalyzes the hydrolysis of a non-reducing terminal alpha-L-arabinopyranosidic linkage in ginsenoside Rb2 (alpha-L-arabinopyranosyl-(1-&gt;6)-alpha-D-glucopyranosyl) to release alpha-D-glucopyranosyl (Rd). It is not able to hydrolyze alpha-L-arabinofuranosyl-(1-&gt;6)-alpha-D-glucopyranosyl (Rc).</text>
</comment>
<dbReference type="PANTHER" id="PTHR42715:SF10">
    <property type="entry name" value="BETA-GLUCOSIDASE"/>
    <property type="match status" value="1"/>
</dbReference>
<dbReference type="InterPro" id="IPR002772">
    <property type="entry name" value="Glyco_hydro_3_C"/>
</dbReference>
<evidence type="ECO:0000256" key="6">
    <source>
        <dbReference type="RuleBase" id="RU361161"/>
    </source>
</evidence>
<name>A0A512IFM8_9MICC</name>
<comment type="similarity">
    <text evidence="1 6">Belongs to the glycosyl hydrolase 3 family.</text>
</comment>
<dbReference type="PANTHER" id="PTHR42715">
    <property type="entry name" value="BETA-GLUCOSIDASE"/>
    <property type="match status" value="1"/>
</dbReference>
<dbReference type="PRINTS" id="PR00133">
    <property type="entry name" value="GLHYDRLASE3"/>
</dbReference>
<evidence type="ECO:0000256" key="3">
    <source>
        <dbReference type="ARBA" id="ARBA00023277"/>
    </source>
</evidence>
<dbReference type="GO" id="GO:0005975">
    <property type="term" value="P:carbohydrate metabolic process"/>
    <property type="evidence" value="ECO:0007669"/>
    <property type="project" value="InterPro"/>
</dbReference>
<evidence type="ECO:0000256" key="2">
    <source>
        <dbReference type="ARBA" id="ARBA00022801"/>
    </source>
</evidence>
<dbReference type="SMART" id="SM01217">
    <property type="entry name" value="Fn3_like"/>
    <property type="match status" value="1"/>
</dbReference>
<keyword evidence="10" id="KW-1185">Reference proteome</keyword>
<evidence type="ECO:0000259" key="8">
    <source>
        <dbReference type="SMART" id="SM01217"/>
    </source>
</evidence>
<dbReference type="InterPro" id="IPR001764">
    <property type="entry name" value="Glyco_hydro_3_N"/>
</dbReference>
<feature type="compositionally biased region" description="Pro residues" evidence="7">
    <location>
        <begin position="1"/>
        <end position="10"/>
    </location>
</feature>
<proteinExistence type="inferred from homology"/>
<reference evidence="9 10" key="1">
    <citation type="submission" date="2019-07" db="EMBL/GenBank/DDBJ databases">
        <title>Whole genome shotgun sequence of Kocuria turfanensis NBRC 107627.</title>
        <authorList>
            <person name="Hosoyama A."/>
            <person name="Uohara A."/>
            <person name="Ohji S."/>
            <person name="Ichikawa N."/>
        </authorList>
    </citation>
    <scope>NUCLEOTIDE SEQUENCE [LARGE SCALE GENOMIC DNA]</scope>
    <source>
        <strain evidence="9 10">NBRC 107627</strain>
    </source>
</reference>
<dbReference type="RefSeq" id="WP_062736031.1">
    <property type="nucleotide sequence ID" value="NZ_BJZS01000088.1"/>
</dbReference>
<dbReference type="Pfam" id="PF01915">
    <property type="entry name" value="Glyco_hydro_3_C"/>
    <property type="match status" value="1"/>
</dbReference>
<feature type="region of interest" description="Disordered" evidence="7">
    <location>
        <begin position="1"/>
        <end position="23"/>
    </location>
</feature>
<keyword evidence="2 6" id="KW-0378">Hydrolase</keyword>
<protein>
    <recommendedName>
        <fullName evidence="5">Exo-alpha-(1-&gt;6)-L-arabinopyranosidase</fullName>
    </recommendedName>
</protein>
<dbReference type="Pfam" id="PF14310">
    <property type="entry name" value="Fn3-like"/>
    <property type="match status" value="1"/>
</dbReference>
<dbReference type="STRING" id="388357.GCA_001580365_02513"/>
<comment type="caution">
    <text evidence="9">The sequence shown here is derived from an EMBL/GenBank/DDBJ whole genome shotgun (WGS) entry which is preliminary data.</text>
</comment>
<dbReference type="Gene3D" id="3.20.20.300">
    <property type="entry name" value="Glycoside hydrolase, family 3, N-terminal domain"/>
    <property type="match status" value="1"/>
</dbReference>
<dbReference type="InterPro" id="IPR050288">
    <property type="entry name" value="Cellulose_deg_GH3"/>
</dbReference>
<gene>
    <name evidence="9" type="ORF">KTU01_26340</name>
</gene>
<dbReference type="Gene3D" id="2.60.40.10">
    <property type="entry name" value="Immunoglobulins"/>
    <property type="match status" value="1"/>
</dbReference>
<evidence type="ECO:0000256" key="4">
    <source>
        <dbReference type="ARBA" id="ARBA00058905"/>
    </source>
</evidence>
<dbReference type="InterPro" id="IPR019800">
    <property type="entry name" value="Glyco_hydro_3_AS"/>
</dbReference>
<dbReference type="SUPFAM" id="SSF51445">
    <property type="entry name" value="(Trans)glycosidases"/>
    <property type="match status" value="1"/>
</dbReference>
<dbReference type="InterPro" id="IPR036962">
    <property type="entry name" value="Glyco_hydro_3_N_sf"/>
</dbReference>
<dbReference type="Proteomes" id="UP000321103">
    <property type="component" value="Unassembled WGS sequence"/>
</dbReference>
<dbReference type="GO" id="GO:0008422">
    <property type="term" value="F:beta-glucosidase activity"/>
    <property type="evidence" value="ECO:0007669"/>
    <property type="project" value="UniProtKB-ARBA"/>
</dbReference>
<organism evidence="9 10">
    <name type="scientific">Kocuria turfanensis</name>
    <dbReference type="NCBI Taxonomy" id="388357"/>
    <lineage>
        <taxon>Bacteria</taxon>
        <taxon>Bacillati</taxon>
        <taxon>Actinomycetota</taxon>
        <taxon>Actinomycetes</taxon>
        <taxon>Micrococcales</taxon>
        <taxon>Micrococcaceae</taxon>
        <taxon>Kocuria</taxon>
    </lineage>
</organism>
<dbReference type="Gene3D" id="3.40.50.1700">
    <property type="entry name" value="Glycoside hydrolase family 3 C-terminal domain"/>
    <property type="match status" value="1"/>
</dbReference>
<dbReference type="FunFam" id="2.60.40.10:FF:000495">
    <property type="entry name" value="Periplasmic beta-glucosidase"/>
    <property type="match status" value="1"/>
</dbReference>
<evidence type="ECO:0000313" key="10">
    <source>
        <dbReference type="Proteomes" id="UP000321103"/>
    </source>
</evidence>
<evidence type="ECO:0000256" key="5">
    <source>
        <dbReference type="ARBA" id="ARBA00074219"/>
    </source>
</evidence>